<dbReference type="GO" id="GO:0016705">
    <property type="term" value="F:oxidoreductase activity, acting on paired donors, with incorporation or reduction of molecular oxygen"/>
    <property type="evidence" value="ECO:0007669"/>
    <property type="project" value="UniProtKB-ARBA"/>
</dbReference>
<dbReference type="PANTHER" id="PTHR21266:SF59">
    <property type="entry name" value="BLR4922 PROTEIN"/>
    <property type="match status" value="1"/>
</dbReference>
<dbReference type="SUPFAM" id="SSF50022">
    <property type="entry name" value="ISP domain"/>
    <property type="match status" value="1"/>
</dbReference>
<name>A0A6J4QJJ3_9PSEU</name>
<evidence type="ECO:0000256" key="5">
    <source>
        <dbReference type="ARBA" id="ARBA00023014"/>
    </source>
</evidence>
<dbReference type="GO" id="GO:0046872">
    <property type="term" value="F:metal ion binding"/>
    <property type="evidence" value="ECO:0007669"/>
    <property type="project" value="UniProtKB-KW"/>
</dbReference>
<protein>
    <recommendedName>
        <fullName evidence="6">Rieske domain-containing protein</fullName>
    </recommendedName>
</protein>
<keyword evidence="2" id="KW-0479">Metal-binding</keyword>
<dbReference type="AlphaFoldDB" id="A0A6J4QJJ3"/>
<dbReference type="PROSITE" id="PS51296">
    <property type="entry name" value="RIESKE"/>
    <property type="match status" value="1"/>
</dbReference>
<dbReference type="InterPro" id="IPR017941">
    <property type="entry name" value="Rieske_2Fe-2S"/>
</dbReference>
<evidence type="ECO:0000259" key="6">
    <source>
        <dbReference type="PROSITE" id="PS51296"/>
    </source>
</evidence>
<sequence>MRRAPRRVTALGRELVVWRTRSGRIGVLSDLCVHRGGALSQGRAEGEEITCPYHGWAYRTDGSCARIPAQPQRAVPPKARVDAYPAQERYGIVWAFLGDRPGEQRPPLPEWPELDEPGWRRIQGVFRWAAAVDRVVEGGLDFAHGPFVHEGTFGRGLDPVVADYPVETTEWSGRADDGTGSLSWHLPSCTRTELVFGERRQLIFQAHLPVDGGRTLTHYVVLRNFLTTPLADGPFRWANLRVLREDRRVVDALRPELLPFDLADELHLRPDALRVSYRRRRRELLAGGWPAVGDPRAAGPVRVIGSPARRDAALTRARVHEAG</sequence>
<gene>
    <name evidence="7" type="ORF">AVDCRST_MAG66-4488</name>
</gene>
<dbReference type="Gene3D" id="2.102.10.10">
    <property type="entry name" value="Rieske [2Fe-2S] iron-sulphur domain"/>
    <property type="match status" value="1"/>
</dbReference>
<evidence type="ECO:0000256" key="4">
    <source>
        <dbReference type="ARBA" id="ARBA00023004"/>
    </source>
</evidence>
<organism evidence="7">
    <name type="scientific">uncultured Pseudonocardia sp</name>
    <dbReference type="NCBI Taxonomy" id="211455"/>
    <lineage>
        <taxon>Bacteria</taxon>
        <taxon>Bacillati</taxon>
        <taxon>Actinomycetota</taxon>
        <taxon>Actinomycetes</taxon>
        <taxon>Pseudonocardiales</taxon>
        <taxon>Pseudonocardiaceae</taxon>
        <taxon>Pseudonocardia</taxon>
        <taxon>environmental samples</taxon>
    </lineage>
</organism>
<reference evidence="7" key="1">
    <citation type="submission" date="2020-02" db="EMBL/GenBank/DDBJ databases">
        <authorList>
            <person name="Meier V. D."/>
        </authorList>
    </citation>
    <scope>NUCLEOTIDE SEQUENCE</scope>
    <source>
        <strain evidence="7">AVDCRST_MAG66</strain>
    </source>
</reference>
<keyword evidence="5" id="KW-0411">Iron-sulfur</keyword>
<dbReference type="EMBL" id="CADCUS010000607">
    <property type="protein sequence ID" value="CAA9446807.1"/>
    <property type="molecule type" value="Genomic_DNA"/>
</dbReference>
<dbReference type="InterPro" id="IPR044043">
    <property type="entry name" value="VanA_C_cat"/>
</dbReference>
<keyword evidence="4" id="KW-0408">Iron</keyword>
<evidence type="ECO:0000256" key="3">
    <source>
        <dbReference type="ARBA" id="ARBA00023002"/>
    </source>
</evidence>
<proteinExistence type="predicted"/>
<dbReference type="InterPro" id="IPR050584">
    <property type="entry name" value="Cholesterol_7-desaturase"/>
</dbReference>
<keyword evidence="1" id="KW-0001">2Fe-2S</keyword>
<evidence type="ECO:0000256" key="1">
    <source>
        <dbReference type="ARBA" id="ARBA00022714"/>
    </source>
</evidence>
<dbReference type="InterPro" id="IPR036922">
    <property type="entry name" value="Rieske_2Fe-2S_sf"/>
</dbReference>
<dbReference type="SUPFAM" id="SSF55961">
    <property type="entry name" value="Bet v1-like"/>
    <property type="match status" value="1"/>
</dbReference>
<dbReference type="Pfam" id="PF00355">
    <property type="entry name" value="Rieske"/>
    <property type="match status" value="1"/>
</dbReference>
<dbReference type="GO" id="GO:0004497">
    <property type="term" value="F:monooxygenase activity"/>
    <property type="evidence" value="ECO:0007669"/>
    <property type="project" value="UniProtKB-ARBA"/>
</dbReference>
<evidence type="ECO:0000256" key="2">
    <source>
        <dbReference type="ARBA" id="ARBA00022723"/>
    </source>
</evidence>
<feature type="domain" description="Rieske" evidence="6">
    <location>
        <begin position="1"/>
        <end position="95"/>
    </location>
</feature>
<keyword evidence="3" id="KW-0560">Oxidoreductase</keyword>
<dbReference type="GO" id="GO:0051537">
    <property type="term" value="F:2 iron, 2 sulfur cluster binding"/>
    <property type="evidence" value="ECO:0007669"/>
    <property type="project" value="UniProtKB-KW"/>
</dbReference>
<dbReference type="Pfam" id="PF19112">
    <property type="entry name" value="VanA_C"/>
    <property type="match status" value="1"/>
</dbReference>
<dbReference type="Gene3D" id="3.90.380.10">
    <property type="entry name" value="Naphthalene 1,2-dioxygenase Alpha Subunit, Chain A, domain 1"/>
    <property type="match status" value="1"/>
</dbReference>
<accession>A0A6J4QJJ3</accession>
<evidence type="ECO:0000313" key="7">
    <source>
        <dbReference type="EMBL" id="CAA9446807.1"/>
    </source>
</evidence>
<dbReference type="PANTHER" id="PTHR21266">
    <property type="entry name" value="IRON-SULFUR DOMAIN CONTAINING PROTEIN"/>
    <property type="match status" value="1"/>
</dbReference>